<accession>A0A2N9DW44</accession>
<dbReference type="Proteomes" id="UP000238739">
    <property type="component" value="Unassembled WGS sequence"/>
</dbReference>
<sequence>MNALAWLAATPEATRMSNDGYDSNLVNQFLKYDYHDRGMMKWQGFYLSDHTAVVAKTATASQQARSQQHGPTMTEAEIAALINEAVVKGYPVTVDKAERTVEGLIPHQIVGPISGWFGSQIIINDQAVAIDAIYSIQKA</sequence>
<proteinExistence type="predicted"/>
<organism evidence="1 2">
    <name type="scientific">Latilactobacillus fuchuensis</name>
    <dbReference type="NCBI Taxonomy" id="164393"/>
    <lineage>
        <taxon>Bacteria</taxon>
        <taxon>Bacillati</taxon>
        <taxon>Bacillota</taxon>
        <taxon>Bacilli</taxon>
        <taxon>Lactobacillales</taxon>
        <taxon>Lactobacillaceae</taxon>
        <taxon>Latilactobacillus</taxon>
    </lineage>
</organism>
<reference evidence="1" key="1">
    <citation type="submission" date="2018-01" db="EMBL/GenBank/DDBJ databases">
        <authorList>
            <person name="Chaillou S."/>
        </authorList>
    </citation>
    <scope>NUCLEOTIDE SEQUENCE [LARGE SCALE GENOMIC DNA]</scope>
    <source>
        <strain evidence="1">MFPC41A2801</strain>
    </source>
</reference>
<evidence type="ECO:0000313" key="1">
    <source>
        <dbReference type="EMBL" id="SPC38792.1"/>
    </source>
</evidence>
<protein>
    <recommendedName>
        <fullName evidence="3">DNA-directed RNA polymerase beta subunit</fullName>
    </recommendedName>
</protein>
<keyword evidence="2" id="KW-1185">Reference proteome</keyword>
<comment type="caution">
    <text evidence="1">The sequence shown here is derived from an EMBL/GenBank/DDBJ whole genome shotgun (WGS) entry which is preliminary data.</text>
</comment>
<name>A0A2N9DW44_9LACO</name>
<gene>
    <name evidence="1" type="ORF">LFUMFP_290007</name>
</gene>
<evidence type="ECO:0008006" key="3">
    <source>
        <dbReference type="Google" id="ProtNLM"/>
    </source>
</evidence>
<dbReference type="AlphaFoldDB" id="A0A2N9DW44"/>
<evidence type="ECO:0000313" key="2">
    <source>
        <dbReference type="Proteomes" id="UP000238739"/>
    </source>
</evidence>
<dbReference type="EMBL" id="OGVC01000022">
    <property type="protein sequence ID" value="SPC38792.1"/>
    <property type="molecule type" value="Genomic_DNA"/>
</dbReference>